<evidence type="ECO:0008006" key="3">
    <source>
        <dbReference type="Google" id="ProtNLM"/>
    </source>
</evidence>
<dbReference type="EMBL" id="FQVU01000001">
    <property type="protein sequence ID" value="SHF78685.1"/>
    <property type="molecule type" value="Genomic_DNA"/>
</dbReference>
<evidence type="ECO:0000313" key="1">
    <source>
        <dbReference type="EMBL" id="SHF78685.1"/>
    </source>
</evidence>
<dbReference type="Proteomes" id="UP000186132">
    <property type="component" value="Unassembled WGS sequence"/>
</dbReference>
<dbReference type="RefSeq" id="WP_073386358.1">
    <property type="nucleotide sequence ID" value="NZ_FQVU01000001.1"/>
</dbReference>
<organism evidence="1 2">
    <name type="scientific">Jatrophihabitans endophyticus</name>
    <dbReference type="NCBI Taxonomy" id="1206085"/>
    <lineage>
        <taxon>Bacteria</taxon>
        <taxon>Bacillati</taxon>
        <taxon>Actinomycetota</taxon>
        <taxon>Actinomycetes</taxon>
        <taxon>Jatrophihabitantales</taxon>
        <taxon>Jatrophihabitantaceae</taxon>
        <taxon>Jatrophihabitans</taxon>
    </lineage>
</organism>
<dbReference type="OrthoDB" id="3286086at2"/>
<evidence type="ECO:0000313" key="2">
    <source>
        <dbReference type="Proteomes" id="UP000186132"/>
    </source>
</evidence>
<dbReference type="InterPro" id="IPR008930">
    <property type="entry name" value="Terpenoid_cyclase/PrenylTrfase"/>
</dbReference>
<proteinExistence type="predicted"/>
<dbReference type="Gene3D" id="1.50.10.20">
    <property type="match status" value="1"/>
</dbReference>
<keyword evidence="2" id="KW-1185">Reference proteome</keyword>
<accession>A0A1M5EHG3</accession>
<reference evidence="2" key="1">
    <citation type="submission" date="2016-11" db="EMBL/GenBank/DDBJ databases">
        <authorList>
            <person name="Varghese N."/>
            <person name="Submissions S."/>
        </authorList>
    </citation>
    <scope>NUCLEOTIDE SEQUENCE [LARGE SCALE GENOMIC DNA]</scope>
    <source>
        <strain evidence="2">DSM 45627</strain>
    </source>
</reference>
<dbReference type="SUPFAM" id="SSF48239">
    <property type="entry name" value="Terpenoid cyclases/Protein prenyltransferases"/>
    <property type="match status" value="1"/>
</dbReference>
<dbReference type="AlphaFoldDB" id="A0A1M5EHG3"/>
<protein>
    <recommendedName>
        <fullName evidence="3">Prenyltransferase and squalene oxidase repeat-containing protein</fullName>
    </recommendedName>
</protein>
<sequence>MTVDLPGADQFVYRHARLLDRHRWAVLRDEPAQRLVVDAVVAYQNDDGGFGHALEPDVRDPASQPAATLTGLDVLAGLDAAAVPRSAVVRAHDWLAAVALPDGSAPFVLPSADAHPRAPWMTADDAPSFLTFSLVAALLRLGHDGDWVRTATRWCWQRVAAPDALDHYWVKHALAFLDAVPDDGPDDARARDTVESLRDRIAADGSVPVPGGVEDERLTALDLSPRPGARSRVLFADDVVAAALDELARGQRDDGGWDFDFLHWSPAQELEWRGRVTVDAVATLTAHDRLPAP</sequence>
<gene>
    <name evidence="1" type="ORF">SAMN05443575_0897</name>
</gene>
<dbReference type="STRING" id="1206085.SAMN05443575_0897"/>
<name>A0A1M5EHG3_9ACTN</name>